<dbReference type="SUPFAM" id="SSF56645">
    <property type="entry name" value="Acyl-CoA dehydrogenase NM domain-like"/>
    <property type="match status" value="1"/>
</dbReference>
<accession>A0A3N1CZ97</accession>
<dbReference type="SUPFAM" id="SSF47203">
    <property type="entry name" value="Acyl-CoA dehydrogenase C-terminal domain-like"/>
    <property type="match status" value="1"/>
</dbReference>
<dbReference type="InterPro" id="IPR009100">
    <property type="entry name" value="AcylCoA_DH/oxidase_NM_dom_sf"/>
</dbReference>
<dbReference type="Pfam" id="PF02770">
    <property type="entry name" value="Acyl-CoA_dh_M"/>
    <property type="match status" value="1"/>
</dbReference>
<dbReference type="InterPro" id="IPR013786">
    <property type="entry name" value="AcylCoA_DH/ox_N"/>
</dbReference>
<dbReference type="GO" id="GO:0050660">
    <property type="term" value="F:flavin adenine dinucleotide binding"/>
    <property type="evidence" value="ECO:0007669"/>
    <property type="project" value="InterPro"/>
</dbReference>
<dbReference type="PANTHER" id="PTHR43292:SF4">
    <property type="entry name" value="ACYL-COA DEHYDROGENASE FADE34"/>
    <property type="match status" value="1"/>
</dbReference>
<keyword evidence="1" id="KW-0285">Flavoprotein</keyword>
<dbReference type="InterPro" id="IPR046373">
    <property type="entry name" value="Acyl-CoA_Oxase/DH_mid-dom_sf"/>
</dbReference>
<feature type="domain" description="Acyl-CoA oxidase/dehydrogenase middle" evidence="3">
    <location>
        <begin position="130"/>
        <end position="224"/>
    </location>
</feature>
<protein>
    <submittedName>
        <fullName evidence="5">Alkylation response protein AidB-like acyl-CoA dehydrogenase</fullName>
    </submittedName>
</protein>
<feature type="domain" description="Acyl-CoA dehydrogenase/oxidase N-terminal" evidence="4">
    <location>
        <begin position="9"/>
        <end position="126"/>
    </location>
</feature>
<dbReference type="EMBL" id="RJKE01000001">
    <property type="protein sequence ID" value="ROO86572.1"/>
    <property type="molecule type" value="Genomic_DNA"/>
</dbReference>
<name>A0A3N1CZ97_9ACTN</name>
<dbReference type="OrthoDB" id="5167280at2"/>
<gene>
    <name evidence="5" type="ORF">EDD29_4145</name>
</gene>
<dbReference type="AlphaFoldDB" id="A0A3N1CZ97"/>
<dbReference type="RefSeq" id="WP_123665959.1">
    <property type="nucleotide sequence ID" value="NZ_RJKE01000001.1"/>
</dbReference>
<sequence length="414" mass="44605">MTDTTMESVESFRLRARAWLAAHMPRRDAEAEAAELPEDDIGDWLRARELQQLLYSGGFAGICFPKEYDGLGLTPAHQLAFNEESAGYEMPLALNLPSFAICAATILDCGTEEQKRDRIGGAIRGEEILCQFLSEPSGGSDLAGLITRADRDGDDFVINGSKTWSTSAYAADWALCLARTNWDVPKHRGLTMFLMPTKAPGITMNRVRMVNGSLEFCDEFFDNVVLPASAVVGEVDGGWAVASRQLFHERNSMGGGSPYVSGQRDKGGMSHVTPFDVAAVSGRSADPRVREMVGRSLVMEKVAEQTATRVTRGIASGALPPTAASLLRLLHAEYSQLNDDLAVRIAGSRIGFGEAGGQGPTGRASIGYLMRQGGSLGGGSTEMARNVISERVLGMPREAALDRDVPFNQVKRGR</sequence>
<dbReference type="Gene3D" id="1.10.540.10">
    <property type="entry name" value="Acyl-CoA dehydrogenase/oxidase, N-terminal domain"/>
    <property type="match status" value="1"/>
</dbReference>
<dbReference type="InterPro" id="IPR037069">
    <property type="entry name" value="AcylCoA_DH/ox_N_sf"/>
</dbReference>
<dbReference type="InterPro" id="IPR036250">
    <property type="entry name" value="AcylCo_DH-like_C"/>
</dbReference>
<evidence type="ECO:0000256" key="1">
    <source>
        <dbReference type="ARBA" id="ARBA00022630"/>
    </source>
</evidence>
<dbReference type="Proteomes" id="UP000272400">
    <property type="component" value="Unassembled WGS sequence"/>
</dbReference>
<comment type="caution">
    <text evidence="5">The sequence shown here is derived from an EMBL/GenBank/DDBJ whole genome shotgun (WGS) entry which is preliminary data.</text>
</comment>
<dbReference type="InterPro" id="IPR006091">
    <property type="entry name" value="Acyl-CoA_Oxase/DH_mid-dom"/>
</dbReference>
<evidence type="ECO:0000313" key="6">
    <source>
        <dbReference type="Proteomes" id="UP000272400"/>
    </source>
</evidence>
<keyword evidence="6" id="KW-1185">Reference proteome</keyword>
<dbReference type="Gene3D" id="2.40.110.10">
    <property type="entry name" value="Butyryl-CoA Dehydrogenase, subunit A, domain 2"/>
    <property type="match status" value="1"/>
</dbReference>
<organism evidence="5 6">
    <name type="scientific">Actinocorallia herbida</name>
    <dbReference type="NCBI Taxonomy" id="58109"/>
    <lineage>
        <taxon>Bacteria</taxon>
        <taxon>Bacillati</taxon>
        <taxon>Actinomycetota</taxon>
        <taxon>Actinomycetes</taxon>
        <taxon>Streptosporangiales</taxon>
        <taxon>Thermomonosporaceae</taxon>
        <taxon>Actinocorallia</taxon>
    </lineage>
</organism>
<dbReference type="PANTHER" id="PTHR43292">
    <property type="entry name" value="ACYL-COA DEHYDROGENASE"/>
    <property type="match status" value="1"/>
</dbReference>
<evidence type="ECO:0000259" key="4">
    <source>
        <dbReference type="Pfam" id="PF02771"/>
    </source>
</evidence>
<dbReference type="GO" id="GO:0005886">
    <property type="term" value="C:plasma membrane"/>
    <property type="evidence" value="ECO:0007669"/>
    <property type="project" value="TreeGrafter"/>
</dbReference>
<evidence type="ECO:0000256" key="2">
    <source>
        <dbReference type="ARBA" id="ARBA00023002"/>
    </source>
</evidence>
<dbReference type="GO" id="GO:0016627">
    <property type="term" value="F:oxidoreductase activity, acting on the CH-CH group of donors"/>
    <property type="evidence" value="ECO:0007669"/>
    <property type="project" value="InterPro"/>
</dbReference>
<reference evidence="5 6" key="1">
    <citation type="submission" date="2018-11" db="EMBL/GenBank/DDBJ databases">
        <title>Sequencing the genomes of 1000 actinobacteria strains.</title>
        <authorList>
            <person name="Klenk H.-P."/>
        </authorList>
    </citation>
    <scope>NUCLEOTIDE SEQUENCE [LARGE SCALE GENOMIC DNA]</scope>
    <source>
        <strain evidence="5 6">DSM 44254</strain>
    </source>
</reference>
<keyword evidence="2" id="KW-0560">Oxidoreductase</keyword>
<evidence type="ECO:0000259" key="3">
    <source>
        <dbReference type="Pfam" id="PF02770"/>
    </source>
</evidence>
<proteinExistence type="predicted"/>
<dbReference type="Pfam" id="PF02771">
    <property type="entry name" value="Acyl-CoA_dh_N"/>
    <property type="match status" value="1"/>
</dbReference>
<dbReference type="InterPro" id="IPR052161">
    <property type="entry name" value="Mycobact_Acyl-CoA_DH"/>
</dbReference>
<dbReference type="Gene3D" id="1.20.140.10">
    <property type="entry name" value="Butyryl-CoA Dehydrogenase, subunit A, domain 3"/>
    <property type="match status" value="1"/>
</dbReference>
<evidence type="ECO:0000313" key="5">
    <source>
        <dbReference type="EMBL" id="ROO86572.1"/>
    </source>
</evidence>